<reference evidence="2 3" key="1">
    <citation type="submission" date="2012-12" db="EMBL/GenBank/DDBJ databases">
        <title>Novel taxa of Listeriaceae from agricultural environments in the United States.</title>
        <authorList>
            <person name="den Bakker H.C."/>
            <person name="Allred A."/>
            <person name="Warchocki S."/>
            <person name="Wright E.M."/>
            <person name="Burrell A."/>
            <person name="Nightingale K.K."/>
            <person name="Kephart D."/>
            <person name="Wiedmann M."/>
        </authorList>
    </citation>
    <scope>NUCLEOTIDE SEQUENCE [LARGE SCALE GENOMIC DNA]</scope>
    <source>
        <strain evidence="2 3">FSL S10-1203</strain>
    </source>
</reference>
<gene>
    <name evidence="2" type="ORF">MCOL2_10675</name>
</gene>
<feature type="transmembrane region" description="Helical" evidence="1">
    <location>
        <begin position="12"/>
        <end position="28"/>
    </location>
</feature>
<keyword evidence="1" id="KW-0812">Transmembrane</keyword>
<accession>W7DL92</accession>
<keyword evidence="1" id="KW-0472">Membrane</keyword>
<dbReference type="PATRIC" id="fig|1265822.4.peg.2164"/>
<evidence type="ECO:0000313" key="2">
    <source>
        <dbReference type="EMBL" id="EUJ53463.1"/>
    </source>
</evidence>
<keyword evidence="1" id="KW-1133">Transmembrane helix</keyword>
<evidence type="ECO:0000313" key="3">
    <source>
        <dbReference type="Proteomes" id="UP000019241"/>
    </source>
</evidence>
<proteinExistence type="predicted"/>
<dbReference type="EMBL" id="AODM01000038">
    <property type="protein sequence ID" value="EUJ53463.1"/>
    <property type="molecule type" value="Genomic_DNA"/>
</dbReference>
<protein>
    <submittedName>
        <fullName evidence="2">Uncharacterized protein</fullName>
    </submittedName>
</protein>
<sequence>MLKGRLLLFSRWLALLLLYAALIAYTLFQGDTASWFLTYFFTLTMLFFNSFLLFIG</sequence>
<comment type="caution">
    <text evidence="2">The sequence shown here is derived from an EMBL/GenBank/DDBJ whole genome shotgun (WGS) entry which is preliminary data.</text>
</comment>
<feature type="transmembrane region" description="Helical" evidence="1">
    <location>
        <begin position="34"/>
        <end position="55"/>
    </location>
</feature>
<name>W7DL92_9LIST</name>
<dbReference type="Proteomes" id="UP000019241">
    <property type="component" value="Unassembled WGS sequence"/>
</dbReference>
<dbReference type="AlphaFoldDB" id="W7DL92"/>
<evidence type="ECO:0000256" key="1">
    <source>
        <dbReference type="SAM" id="Phobius"/>
    </source>
</evidence>
<organism evidence="2 3">
    <name type="scientific">Listeria fleischmannii FSL S10-1203</name>
    <dbReference type="NCBI Taxonomy" id="1265822"/>
    <lineage>
        <taxon>Bacteria</taxon>
        <taxon>Bacillati</taxon>
        <taxon>Bacillota</taxon>
        <taxon>Bacilli</taxon>
        <taxon>Bacillales</taxon>
        <taxon>Listeriaceae</taxon>
        <taxon>Listeria</taxon>
    </lineage>
</organism>